<gene>
    <name evidence="6" type="ORF">ABVQ20_28105</name>
</gene>
<dbReference type="InterPro" id="IPR000847">
    <property type="entry name" value="LysR_HTH_N"/>
</dbReference>
<comment type="similarity">
    <text evidence="1">Belongs to the LysR transcriptional regulatory family.</text>
</comment>
<dbReference type="SUPFAM" id="SSF46785">
    <property type="entry name" value="Winged helix' DNA-binding domain"/>
    <property type="match status" value="1"/>
</dbReference>
<organism evidence="6 7">
    <name type="scientific">Mesorhizobium shangrilense</name>
    <dbReference type="NCBI Taxonomy" id="460060"/>
    <lineage>
        <taxon>Bacteria</taxon>
        <taxon>Pseudomonadati</taxon>
        <taxon>Pseudomonadota</taxon>
        <taxon>Alphaproteobacteria</taxon>
        <taxon>Hyphomicrobiales</taxon>
        <taxon>Phyllobacteriaceae</taxon>
        <taxon>Mesorhizobium</taxon>
    </lineage>
</organism>
<dbReference type="InterPro" id="IPR058163">
    <property type="entry name" value="LysR-type_TF_proteobact-type"/>
</dbReference>
<proteinExistence type="inferred from homology"/>
<reference evidence="6 7" key="1">
    <citation type="submission" date="2024-06" db="EMBL/GenBank/DDBJ databases">
        <authorList>
            <person name="Kim D.-U."/>
        </authorList>
    </citation>
    <scope>NUCLEOTIDE SEQUENCE [LARGE SCALE GENOMIC DNA]</scope>
    <source>
        <strain evidence="6 7">KACC15460</strain>
    </source>
</reference>
<comment type="caution">
    <text evidence="6">The sequence shown here is derived from an EMBL/GenBank/DDBJ whole genome shotgun (WGS) entry which is preliminary data.</text>
</comment>
<feature type="domain" description="HTH lysR-type" evidence="5">
    <location>
        <begin position="17"/>
        <end position="67"/>
    </location>
</feature>
<sequence>MKVDLTMDSGILAGLPVFRMVARVGGFTAASGRLGISVSAVSQSIRQLELRMGIRLFDRTSRSVRLTERGRQLLEAIEGPIGLLSGAIETVREVDGEPSGHLRITLSRLAAEICILPTLVDFVRRYPAIRLELSTDDRLTDIVSNGFDAGIRFRGTLELDMISVPLGPPLRRSMLASKDYLARAGEPQAPEDLSRHAVIRYRFPGSGRLEPLVLRRGEEIIQLDPPAALILDDNGHFALASRAGLGLAQRFRVTEEEAIDTGELVSVLDAYEPEPQQFHIYFPSRDLQPAKLRAFIDWFKTGRAGAGKTVEQDAPWHRKA</sequence>
<keyword evidence="7" id="KW-1185">Reference proteome</keyword>
<evidence type="ECO:0000256" key="3">
    <source>
        <dbReference type="ARBA" id="ARBA00023125"/>
    </source>
</evidence>
<evidence type="ECO:0000313" key="7">
    <source>
        <dbReference type="Proteomes" id="UP001548832"/>
    </source>
</evidence>
<keyword evidence="3" id="KW-0238">DNA-binding</keyword>
<dbReference type="Pfam" id="PF03466">
    <property type="entry name" value="LysR_substrate"/>
    <property type="match status" value="1"/>
</dbReference>
<dbReference type="Proteomes" id="UP001548832">
    <property type="component" value="Unassembled WGS sequence"/>
</dbReference>
<evidence type="ECO:0000313" key="6">
    <source>
        <dbReference type="EMBL" id="MET2830859.1"/>
    </source>
</evidence>
<evidence type="ECO:0000256" key="2">
    <source>
        <dbReference type="ARBA" id="ARBA00023015"/>
    </source>
</evidence>
<dbReference type="PANTHER" id="PTHR30537">
    <property type="entry name" value="HTH-TYPE TRANSCRIPTIONAL REGULATOR"/>
    <property type="match status" value="1"/>
</dbReference>
<dbReference type="InterPro" id="IPR036390">
    <property type="entry name" value="WH_DNA-bd_sf"/>
</dbReference>
<protein>
    <submittedName>
        <fullName evidence="6">LysR family transcriptional regulator</fullName>
    </submittedName>
</protein>
<dbReference type="Gene3D" id="1.10.10.10">
    <property type="entry name" value="Winged helix-like DNA-binding domain superfamily/Winged helix DNA-binding domain"/>
    <property type="match status" value="1"/>
</dbReference>
<evidence type="ECO:0000259" key="5">
    <source>
        <dbReference type="PROSITE" id="PS50931"/>
    </source>
</evidence>
<dbReference type="RefSeq" id="WP_354462925.1">
    <property type="nucleotide sequence ID" value="NZ_JBEWSZ010000002.1"/>
</dbReference>
<dbReference type="EMBL" id="JBEWSZ010000002">
    <property type="protein sequence ID" value="MET2830859.1"/>
    <property type="molecule type" value="Genomic_DNA"/>
</dbReference>
<dbReference type="Pfam" id="PF00126">
    <property type="entry name" value="HTH_1"/>
    <property type="match status" value="1"/>
</dbReference>
<dbReference type="PANTHER" id="PTHR30537:SF1">
    <property type="entry name" value="HTH-TYPE TRANSCRIPTIONAL REGULATOR PGRR"/>
    <property type="match status" value="1"/>
</dbReference>
<dbReference type="Gene3D" id="3.40.190.290">
    <property type="match status" value="1"/>
</dbReference>
<keyword evidence="2" id="KW-0805">Transcription regulation</keyword>
<dbReference type="PROSITE" id="PS50931">
    <property type="entry name" value="HTH_LYSR"/>
    <property type="match status" value="1"/>
</dbReference>
<name>A0ABV2DLE4_9HYPH</name>
<dbReference type="InterPro" id="IPR036388">
    <property type="entry name" value="WH-like_DNA-bd_sf"/>
</dbReference>
<dbReference type="InterPro" id="IPR005119">
    <property type="entry name" value="LysR_subst-bd"/>
</dbReference>
<evidence type="ECO:0000256" key="4">
    <source>
        <dbReference type="ARBA" id="ARBA00023163"/>
    </source>
</evidence>
<accession>A0ABV2DLE4</accession>
<dbReference type="SUPFAM" id="SSF53850">
    <property type="entry name" value="Periplasmic binding protein-like II"/>
    <property type="match status" value="1"/>
</dbReference>
<evidence type="ECO:0000256" key="1">
    <source>
        <dbReference type="ARBA" id="ARBA00009437"/>
    </source>
</evidence>
<keyword evidence="4" id="KW-0804">Transcription</keyword>